<protein>
    <submittedName>
        <fullName evidence="1">Uncharacterized protein</fullName>
    </submittedName>
</protein>
<dbReference type="OrthoDB" id="5986703at2759"/>
<proteinExistence type="predicted"/>
<comment type="caution">
    <text evidence="1">The sequence shown here is derived from an EMBL/GenBank/DDBJ whole genome shotgun (WGS) entry which is preliminary data.</text>
</comment>
<name>A0A2G8KJ68_STIJA</name>
<evidence type="ECO:0000313" key="2">
    <source>
        <dbReference type="Proteomes" id="UP000230750"/>
    </source>
</evidence>
<evidence type="ECO:0000313" key="1">
    <source>
        <dbReference type="EMBL" id="PIK48034.1"/>
    </source>
</evidence>
<dbReference type="AlphaFoldDB" id="A0A2G8KJ68"/>
<dbReference type="EMBL" id="MRZV01000544">
    <property type="protein sequence ID" value="PIK48034.1"/>
    <property type="molecule type" value="Genomic_DNA"/>
</dbReference>
<reference evidence="1 2" key="1">
    <citation type="journal article" date="2017" name="PLoS Biol.">
        <title>The sea cucumber genome provides insights into morphological evolution and visceral regeneration.</title>
        <authorList>
            <person name="Zhang X."/>
            <person name="Sun L."/>
            <person name="Yuan J."/>
            <person name="Sun Y."/>
            <person name="Gao Y."/>
            <person name="Zhang L."/>
            <person name="Li S."/>
            <person name="Dai H."/>
            <person name="Hamel J.F."/>
            <person name="Liu C."/>
            <person name="Yu Y."/>
            <person name="Liu S."/>
            <person name="Lin W."/>
            <person name="Guo K."/>
            <person name="Jin S."/>
            <person name="Xu P."/>
            <person name="Storey K.B."/>
            <person name="Huan P."/>
            <person name="Zhang T."/>
            <person name="Zhou Y."/>
            <person name="Zhang J."/>
            <person name="Lin C."/>
            <person name="Li X."/>
            <person name="Xing L."/>
            <person name="Huo D."/>
            <person name="Sun M."/>
            <person name="Wang L."/>
            <person name="Mercier A."/>
            <person name="Li F."/>
            <person name="Yang H."/>
            <person name="Xiang J."/>
        </authorList>
    </citation>
    <scope>NUCLEOTIDE SEQUENCE [LARGE SCALE GENOMIC DNA]</scope>
    <source>
        <strain evidence="1">Shaxun</strain>
        <tissue evidence="1">Muscle</tissue>
    </source>
</reference>
<organism evidence="1 2">
    <name type="scientific">Stichopus japonicus</name>
    <name type="common">Sea cucumber</name>
    <dbReference type="NCBI Taxonomy" id="307972"/>
    <lineage>
        <taxon>Eukaryota</taxon>
        <taxon>Metazoa</taxon>
        <taxon>Echinodermata</taxon>
        <taxon>Eleutherozoa</taxon>
        <taxon>Echinozoa</taxon>
        <taxon>Holothuroidea</taxon>
        <taxon>Aspidochirotacea</taxon>
        <taxon>Aspidochirotida</taxon>
        <taxon>Stichopodidae</taxon>
        <taxon>Apostichopus</taxon>
    </lineage>
</organism>
<gene>
    <name evidence="1" type="ORF">BSL78_15096</name>
</gene>
<keyword evidence="2" id="KW-1185">Reference proteome</keyword>
<dbReference type="Proteomes" id="UP000230750">
    <property type="component" value="Unassembled WGS sequence"/>
</dbReference>
<sequence length="484" mass="54675">MEGSHQQLVDFLVKNEFQDTTIEAILKEQITVDDVLRMSLDELIKVVPSLTERLKLRNFCAERQSAQSGTNEKRSLLEKLALKMNAQSATSKLATSKPTCSKNAEKESRFIEVGLACFSKKENRYKAIRSSKGGGTRRLSLKKNSFVRDVLKESKELFFPNGSSPIDSDDIVELPGLDSVVHFGPFTEACSQDIEETVLFDCRTSTPIPLFEGEVIVDVAQVEPTVSENLVTKPKKTLTIHREKVLEEMILAFKSKSICDCEIDVVFILPNGERESGEGSGVWRDVLTAFWEIFRDNITLGKNFKVPYLRHDFQSAQWESVARIILKGFQTTGYFPTFLAPPFVEYSISSKVAPDTKVLEAFFQYVPDEEREIFQRALDDFTAVDLNELIDILDIYQCKVLPTALNFGTILHEISHKELIQQPSFVAECWRGILKPLQTVSLSDLYDTLQPTVKKVLNKLSAPRNMNAVEEATVITSEKIHKES</sequence>
<accession>A0A2G8KJ68</accession>